<keyword evidence="6" id="KW-0768">Sushi</keyword>
<keyword evidence="5" id="KW-0325">Glycoprotein</keyword>
<dbReference type="InterPro" id="IPR035976">
    <property type="entry name" value="Sushi/SCR/CCP_sf"/>
</dbReference>
<keyword evidence="4" id="KW-1015">Disulfide bond</keyword>
<dbReference type="SUPFAM" id="SSF46689">
    <property type="entry name" value="Homeodomain-like"/>
    <property type="match status" value="1"/>
</dbReference>
<feature type="compositionally biased region" description="Polar residues" evidence="7">
    <location>
        <begin position="1879"/>
        <end position="1898"/>
    </location>
</feature>
<feature type="region of interest" description="Disordered" evidence="7">
    <location>
        <begin position="37"/>
        <end position="92"/>
    </location>
</feature>
<reference evidence="11" key="1">
    <citation type="submission" date="2025-08" db="UniProtKB">
        <authorList>
            <consortium name="RefSeq"/>
        </authorList>
    </citation>
    <scope>IDENTIFICATION</scope>
    <source>
        <tissue evidence="11">Muscle</tissue>
    </source>
</reference>
<dbReference type="SUPFAM" id="SSF55486">
    <property type="entry name" value="Metalloproteases ('zincins'), catalytic domain"/>
    <property type="match status" value="1"/>
</dbReference>
<keyword evidence="3" id="KW-0677">Repeat</keyword>
<feature type="domain" description="Sushi" evidence="9">
    <location>
        <begin position="1449"/>
        <end position="1510"/>
    </location>
</feature>
<dbReference type="SMART" id="SM00004">
    <property type="entry name" value="NL"/>
    <property type="match status" value="1"/>
</dbReference>
<dbReference type="CDD" id="cd00033">
    <property type="entry name" value="CCP"/>
    <property type="match status" value="2"/>
</dbReference>
<evidence type="ECO:0000256" key="8">
    <source>
        <dbReference type="SAM" id="SignalP"/>
    </source>
</evidence>
<dbReference type="SUPFAM" id="SSF49265">
    <property type="entry name" value="Fibronectin type III"/>
    <property type="match status" value="1"/>
</dbReference>
<dbReference type="Gene3D" id="1.10.10.60">
    <property type="entry name" value="Homeodomain-like"/>
    <property type="match status" value="1"/>
</dbReference>
<dbReference type="InterPro" id="IPR036116">
    <property type="entry name" value="FN3_sf"/>
</dbReference>
<evidence type="ECO:0000256" key="7">
    <source>
        <dbReference type="SAM" id="MobiDB-lite"/>
    </source>
</evidence>
<feature type="region of interest" description="Disordered" evidence="7">
    <location>
        <begin position="121"/>
        <end position="183"/>
    </location>
</feature>
<evidence type="ECO:0000313" key="11">
    <source>
        <dbReference type="RefSeq" id="XP_010766809.1"/>
    </source>
</evidence>
<feature type="compositionally biased region" description="Basic and acidic residues" evidence="7">
    <location>
        <begin position="130"/>
        <end position="144"/>
    </location>
</feature>
<dbReference type="GO" id="GO:0004222">
    <property type="term" value="F:metalloendopeptidase activity"/>
    <property type="evidence" value="ECO:0007669"/>
    <property type="project" value="TreeGrafter"/>
</dbReference>
<name>A0A6I9MKA8_9TELE</name>
<dbReference type="Gene3D" id="2.10.70.10">
    <property type="entry name" value="Complement Module, domain 1"/>
    <property type="match status" value="2"/>
</dbReference>
<dbReference type="OrthoDB" id="536211at2759"/>
<dbReference type="InterPro" id="IPR009057">
    <property type="entry name" value="Homeodomain-like_sf"/>
</dbReference>
<feature type="region of interest" description="Disordered" evidence="7">
    <location>
        <begin position="1077"/>
        <end position="1096"/>
    </location>
</feature>
<gene>
    <name evidence="11" type="primary">pappa2</name>
</gene>
<dbReference type="GO" id="GO:0007166">
    <property type="term" value="P:cell surface receptor signaling pathway"/>
    <property type="evidence" value="ECO:0007669"/>
    <property type="project" value="TreeGrafter"/>
</dbReference>
<dbReference type="SMART" id="SM00032">
    <property type="entry name" value="CCP"/>
    <property type="match status" value="4"/>
</dbReference>
<comment type="caution">
    <text evidence="6">Lacks conserved residue(s) required for the propagation of feature annotation.</text>
</comment>
<dbReference type="InterPro" id="IPR043543">
    <property type="entry name" value="PAPPA/PAPPA2"/>
</dbReference>
<dbReference type="RefSeq" id="XP_010766809.1">
    <property type="nucleotide sequence ID" value="XM_010768507.1"/>
</dbReference>
<accession>A0A6I9MKA8</accession>
<dbReference type="InterPro" id="IPR058897">
    <property type="entry name" value="PAPPA_SD_C"/>
</dbReference>
<feature type="chain" id="PRO_5027051880" evidence="8">
    <location>
        <begin position="20"/>
        <end position="1935"/>
    </location>
</feature>
<dbReference type="Proteomes" id="UP000504611">
    <property type="component" value="Unplaced"/>
</dbReference>
<evidence type="ECO:0000256" key="3">
    <source>
        <dbReference type="ARBA" id="ARBA00022737"/>
    </source>
</evidence>
<proteinExistence type="inferred from homology"/>
<dbReference type="GO" id="GO:0005615">
    <property type="term" value="C:extracellular space"/>
    <property type="evidence" value="ECO:0007669"/>
    <property type="project" value="TreeGrafter"/>
</dbReference>
<comment type="similarity">
    <text evidence="1">Belongs to the peptidase M43B family.</text>
</comment>
<evidence type="ECO:0000256" key="5">
    <source>
        <dbReference type="ARBA" id="ARBA00023180"/>
    </source>
</evidence>
<dbReference type="InterPro" id="IPR013320">
    <property type="entry name" value="ConA-like_dom_sf"/>
</dbReference>
<evidence type="ECO:0000256" key="1">
    <source>
        <dbReference type="ARBA" id="ARBA00008721"/>
    </source>
</evidence>
<dbReference type="GeneID" id="104943172"/>
<evidence type="ECO:0000259" key="9">
    <source>
        <dbReference type="PROSITE" id="PS50923"/>
    </source>
</evidence>
<dbReference type="Pfam" id="PF25900">
    <property type="entry name" value="PAPPA"/>
    <property type="match status" value="1"/>
</dbReference>
<dbReference type="InterPro" id="IPR024079">
    <property type="entry name" value="MetalloPept_cat_dom_sf"/>
</dbReference>
<dbReference type="Pfam" id="PF13948">
    <property type="entry name" value="DUF4215"/>
    <property type="match status" value="1"/>
</dbReference>
<keyword evidence="2 8" id="KW-0732">Signal</keyword>
<dbReference type="FunFam" id="3.40.390.10:FF:000026">
    <property type="entry name" value="Pappalysin 1"/>
    <property type="match status" value="1"/>
</dbReference>
<feature type="compositionally biased region" description="Acidic residues" evidence="7">
    <location>
        <begin position="238"/>
        <end position="252"/>
    </location>
</feature>
<dbReference type="KEGG" id="ncc:104943172"/>
<dbReference type="Gene3D" id="3.40.390.10">
    <property type="entry name" value="Collagenase (Catalytic Domain)"/>
    <property type="match status" value="1"/>
</dbReference>
<dbReference type="SUPFAM" id="SSF49899">
    <property type="entry name" value="Concanavalin A-like lectins/glucanases"/>
    <property type="match status" value="1"/>
</dbReference>
<evidence type="ECO:0000256" key="6">
    <source>
        <dbReference type="PROSITE-ProRule" id="PRU00302"/>
    </source>
</evidence>
<organism evidence="10 11">
    <name type="scientific">Notothenia coriiceps</name>
    <name type="common">black rockcod</name>
    <dbReference type="NCBI Taxonomy" id="8208"/>
    <lineage>
        <taxon>Eukaryota</taxon>
        <taxon>Metazoa</taxon>
        <taxon>Chordata</taxon>
        <taxon>Craniata</taxon>
        <taxon>Vertebrata</taxon>
        <taxon>Euteleostomi</taxon>
        <taxon>Actinopterygii</taxon>
        <taxon>Neopterygii</taxon>
        <taxon>Teleostei</taxon>
        <taxon>Neoteleostei</taxon>
        <taxon>Acanthomorphata</taxon>
        <taxon>Eupercaria</taxon>
        <taxon>Perciformes</taxon>
        <taxon>Notothenioidei</taxon>
        <taxon>Nototheniidae</taxon>
        <taxon>Notothenia</taxon>
    </lineage>
</organism>
<dbReference type="NCBIfam" id="TIGR02232">
    <property type="entry name" value="myxo_disulf_rpt"/>
    <property type="match status" value="1"/>
</dbReference>
<evidence type="ECO:0000256" key="2">
    <source>
        <dbReference type="ARBA" id="ARBA00022729"/>
    </source>
</evidence>
<dbReference type="SUPFAM" id="SSF57535">
    <property type="entry name" value="Complement control module/SCR domain"/>
    <property type="match status" value="3"/>
</dbReference>
<dbReference type="Pfam" id="PF05572">
    <property type="entry name" value="Peptidase_M43"/>
    <property type="match status" value="1"/>
</dbReference>
<dbReference type="PANTHER" id="PTHR46130:SF1">
    <property type="entry name" value="PAPPALYSIN-2"/>
    <property type="match status" value="1"/>
</dbReference>
<feature type="signal peptide" evidence="8">
    <location>
        <begin position="1"/>
        <end position="19"/>
    </location>
</feature>
<feature type="compositionally biased region" description="Low complexity" evidence="7">
    <location>
        <begin position="58"/>
        <end position="70"/>
    </location>
</feature>
<dbReference type="CTD" id="60676"/>
<dbReference type="InterPro" id="IPR000800">
    <property type="entry name" value="Notch_dom"/>
</dbReference>
<dbReference type="PANTHER" id="PTHR46130">
    <property type="entry name" value="LAMGL DOMAIN-CONTAINING PROTEIN"/>
    <property type="match status" value="1"/>
</dbReference>
<protein>
    <submittedName>
        <fullName evidence="11">Pappalysin-2</fullName>
    </submittedName>
</protein>
<dbReference type="Pfam" id="PF00084">
    <property type="entry name" value="Sushi"/>
    <property type="match status" value="1"/>
</dbReference>
<dbReference type="InterPro" id="IPR006558">
    <property type="entry name" value="LamG-like"/>
</dbReference>
<feature type="region of interest" description="Disordered" evidence="7">
    <location>
        <begin position="222"/>
        <end position="266"/>
    </location>
</feature>
<sequence length="1935" mass="212930">MLFIRLLAIFLVFITNTWLLSPVRSDAMSRNKRSMARRADSELSRLAGEPCTSSGVWRSLRQPRSLSPSQYRPPAVRPRTHTSRREPYSVKSAPSVCEGGCSRFDTGVHRVAAAGEDVAESAGDGYDTVTGRHFENSHTNDKRKINYVSESTTQQPGKPLLKDPGKTVSSSGHTKPSRSTLSRVTRSLLGASTYEEDGNSSWEKVFPDSSTDSRGLLVLSRLQQEDGDQQSSTGNIEDSTEDYSGEVVEEEQPANMPVGSSLPWGSPLPRVPPSWMTALYFSGRREQLKVKPAAGVELPRAKFSLELWVKPEGGQSNPAVIAGVFDNCSYSLSEKGWSVGVRTVEPASSKDARFYFTLRTDRALKSTTVLSHQRYRANAWTHLMATYNGHNMTLYVDGAKVGESSHQSGNLYSPYMKTCRTLFLGSNQSDQGNSFRGHIGGVVLWGYDRSHEDLLKRPLQTDKSEPLVAMWADFTNVEQLWTPNKVGLHPTIITTPVPEQELVSPFLPPPCGLTPCDNTDIISGYNNNWQLRANKQVRYQIVNLCNDSGGNPTVSEAQIQLQHLALTEAFRPYNITLDLSVHTVRNSSFRERFILSNCRIGKIGNRKCDPECDHPRTGHDGGDCLRLGLCYNWKRQDGVCNMECNSIHYDYDDGDCCDPGVTDVLKTCFDPESPDRAYMSVKELKEALHLSGTDNLNVFFASNSVREELAGAATWPWAKESLTHQGGMVLSPSYFGTMGHQNTMIHEMGHILGLYHVFKGVSERDSCDDPCQETTPSMETGDLCADTAPTPKSKACHDPGTVNDSCGVTMYHNTPYSNYMSYTDDNCTNHFTPNQVARMHCYLDLVYQKWLMDQQPSPIPLAPIVTDQSPDSVSIYWLPPLRGMLYQSSSFHVSGINCGDCEKDGVLHQYASEATSPRICDTSGYWTPEEAVGPPDVEQPCDPSLQAWSPELSLYDTNVTSPCPDTEGCTLTLRFLHLIVPHALTLWVTYISSNNPAIANIELITDTGKSINLGPQHVFCDMPLTLRLDTNNAAVATIKLCTFDEKMEIDAAMLSSGPGSPLCAGCQPLVYRIQRQPPFASKSPPPQTQQTFTDSSVRQGVRYHYTIQVEAEVLLSDPSPSLLYTHGQSYCGDGLIQGTEDCDDTNLLDGDGCSKKCHKEIGFNCHGEPSQCYVFDGDGVCEEFERGSSVQDCGYFTPLGYTDQWASTATASHQDPDHCSANAATGEPSLTKLCRYQHLEVSERMPTDAWFPCVAQSDTNNDLEHPFWLKVGFLHPGVAASVMVYLASDGSWSGEQCRRTATILLSDTTGKNHSLGTHDLSCHRNPLVVNVTHDLSRPFFITASVILLFSSPFVAVGGVALRTSCHFSTFALTGCLRQPCQLDSCRPPHLEHATVRCTGGGESSHCSVQCRHGFSISVQNSRGTVSHQRDAHLECFHGSWDRVVSCQPVDCALPDQSHVYHAIFSCPWGTTFGKQCSFTCGSPAILQGDSDRLVCLEDGLWSFPEAYCKIECAEVPDIPNAKLLTADCLASGHDVGSVCRYKCNTGFYVMGSIKKKTPRKFLKMECLEGGQWKTSTCEPISCAALPDVFQGMYSCTNGLYYDSLCTLRCPDTTENREIRCSKGGEWTAEFTMCSTLQGSCSPPPNLNSVEYSCEQGMDVDAVCYPTCIVALDMDLRDPVVLPNDNTVESLKHWMLPTTVQSIVCTGMMKWYPDPQHIHCIQSCEVRAKQPSSNKGVFSNTFHRGKKLSDLERVTSLKVYNWFANRRKDIKRRANIEAAILESHGIEVQSPGGQSNSDEVDGNDFPDQGCEVSLFDKRASARQFGFSRTDLSSPTQVPTLLPSWFSALSRGSLSGQRGTTLIGRSLVSAAGPQAEASRLTGVSWSPPSPSLQDEPTLSEPQDPISLEKASVNHSNQVEGAGCSGGIDIKTEMLEDD</sequence>
<dbReference type="InterPro" id="IPR008754">
    <property type="entry name" value="Peptidase_M43"/>
</dbReference>
<evidence type="ECO:0000313" key="10">
    <source>
        <dbReference type="Proteomes" id="UP000504611"/>
    </source>
</evidence>
<dbReference type="PROSITE" id="PS50923">
    <property type="entry name" value="SUSHI"/>
    <property type="match status" value="1"/>
</dbReference>
<keyword evidence="10" id="KW-1185">Reference proteome</keyword>
<dbReference type="Pfam" id="PF13385">
    <property type="entry name" value="Laminin_G_3"/>
    <property type="match status" value="1"/>
</dbReference>
<dbReference type="GO" id="GO:0006508">
    <property type="term" value="P:proteolysis"/>
    <property type="evidence" value="ECO:0007669"/>
    <property type="project" value="TreeGrafter"/>
</dbReference>
<dbReference type="InterPro" id="IPR000436">
    <property type="entry name" value="Sushi_SCR_CCP_dom"/>
</dbReference>
<dbReference type="SMART" id="SM00560">
    <property type="entry name" value="LamGL"/>
    <property type="match status" value="1"/>
</dbReference>
<dbReference type="Gene3D" id="2.60.120.200">
    <property type="match status" value="1"/>
</dbReference>
<feature type="region of interest" description="Disordered" evidence="7">
    <location>
        <begin position="1876"/>
        <end position="1935"/>
    </location>
</feature>
<evidence type="ECO:0000256" key="4">
    <source>
        <dbReference type="ARBA" id="ARBA00023157"/>
    </source>
</evidence>
<dbReference type="InterPro" id="IPR011936">
    <property type="entry name" value="Myxo_disulph_rpt"/>
</dbReference>